<dbReference type="Pfam" id="PF00496">
    <property type="entry name" value="SBP_bac_5"/>
    <property type="match status" value="1"/>
</dbReference>
<evidence type="ECO:0000259" key="7">
    <source>
        <dbReference type="Pfam" id="PF00496"/>
    </source>
</evidence>
<feature type="signal peptide" evidence="6">
    <location>
        <begin position="1"/>
        <end position="18"/>
    </location>
</feature>
<evidence type="ECO:0000313" key="8">
    <source>
        <dbReference type="EMBL" id="OUQ09905.1"/>
    </source>
</evidence>
<dbReference type="EMBL" id="NFLC01000015">
    <property type="protein sequence ID" value="OUQ09905.1"/>
    <property type="molecule type" value="Genomic_DNA"/>
</dbReference>
<evidence type="ECO:0000256" key="5">
    <source>
        <dbReference type="ARBA" id="ARBA00022856"/>
    </source>
</evidence>
<dbReference type="SUPFAM" id="SSF53850">
    <property type="entry name" value="Periplasmic binding protein-like II"/>
    <property type="match status" value="1"/>
</dbReference>
<evidence type="ECO:0000256" key="1">
    <source>
        <dbReference type="ARBA" id="ARBA00004193"/>
    </source>
</evidence>
<dbReference type="PANTHER" id="PTHR30290">
    <property type="entry name" value="PERIPLASMIC BINDING COMPONENT OF ABC TRANSPORTER"/>
    <property type="match status" value="1"/>
</dbReference>
<dbReference type="GO" id="GO:1904680">
    <property type="term" value="F:peptide transmembrane transporter activity"/>
    <property type="evidence" value="ECO:0007669"/>
    <property type="project" value="TreeGrafter"/>
</dbReference>
<evidence type="ECO:0000256" key="2">
    <source>
        <dbReference type="ARBA" id="ARBA00005695"/>
    </source>
</evidence>
<dbReference type="Gene3D" id="3.90.76.10">
    <property type="entry name" value="Dipeptide-binding Protein, Domain 1"/>
    <property type="match status" value="1"/>
</dbReference>
<dbReference type="CDD" id="cd08504">
    <property type="entry name" value="PBP2_OppA"/>
    <property type="match status" value="1"/>
</dbReference>
<dbReference type="InterPro" id="IPR000914">
    <property type="entry name" value="SBP_5_dom"/>
</dbReference>
<evidence type="ECO:0000313" key="9">
    <source>
        <dbReference type="Proteomes" id="UP000196074"/>
    </source>
</evidence>
<organism evidence="8 9">
    <name type="scientific">Enterococcus cecorum</name>
    <dbReference type="NCBI Taxonomy" id="44008"/>
    <lineage>
        <taxon>Bacteria</taxon>
        <taxon>Bacillati</taxon>
        <taxon>Bacillota</taxon>
        <taxon>Bacilli</taxon>
        <taxon>Lactobacillales</taxon>
        <taxon>Enterococcaceae</taxon>
        <taxon>Enterococcus</taxon>
    </lineage>
</organism>
<evidence type="ECO:0000256" key="4">
    <source>
        <dbReference type="ARBA" id="ARBA00022729"/>
    </source>
</evidence>
<evidence type="ECO:0000256" key="3">
    <source>
        <dbReference type="ARBA" id="ARBA00022448"/>
    </source>
</evidence>
<dbReference type="AlphaFoldDB" id="A0A1Y4QX47"/>
<dbReference type="GO" id="GO:0043190">
    <property type="term" value="C:ATP-binding cassette (ABC) transporter complex"/>
    <property type="evidence" value="ECO:0007669"/>
    <property type="project" value="InterPro"/>
</dbReference>
<dbReference type="InterPro" id="IPR039424">
    <property type="entry name" value="SBP_5"/>
</dbReference>
<comment type="caution">
    <text evidence="8">The sequence shown here is derived from an EMBL/GenBank/DDBJ whole genome shotgun (WGS) entry which is preliminary data.</text>
</comment>
<sequence length="555" mass="61814">MKKKWVIATLAVCGLVLAGCSTGNSSKKEESKSSDTSAVAKKQVFNMVEGAEMPSADLSLATDEVSFSALNNCYEGLYRLDKDNKPIPAGAAELAKVSDDGLTYTLKLREDAKWSNGDPVTAKDYIYGWQRTVDPKTASEYAYLFEPVANAADITAGKKATSELGIKAVDDYTLEIKLAKVTPYFDQLLAFPIFFPQNQKVVEKFGSDYATKSENAVYNGPFTLEGFDGPGTDTEWSYAKNDTYWDVKNVKLDKINVSVIKESSTALNLFKDGQSDQVTLNGELAQQMANDEAYLTIPEASTFYLEFNQKDEKSPYRNANLRKAISYAINRDSLAKQVLANGSIATTNLMPEKFIYDPKTKKDFVKEAKSPVKYDKKKAREYWEKAKKELGVDQVKLDILSSDSDVAKKMLEYLQGSLQENLPGLKVSVSPVPFSVRLDRSNKGDFDTVLSGWGADYADASSFLDMFTIGNSYNRGNWNNEEYTKLVRAAATTDAADEEKRWDDFVKAEKIIMDEQGVVPIYQKAVAYMRNPKVKGIVNHPAGAKYDFKWTYIAK</sequence>
<comment type="subcellular location">
    <subcellularLocation>
        <location evidence="1">Cell membrane</location>
        <topology evidence="1">Lipid-anchor</topology>
    </subcellularLocation>
</comment>
<keyword evidence="5" id="KW-0653">Protein transport</keyword>
<dbReference type="Gene3D" id="3.10.105.10">
    <property type="entry name" value="Dipeptide-binding Protein, Domain 3"/>
    <property type="match status" value="1"/>
</dbReference>
<proteinExistence type="inferred from homology"/>
<dbReference type="GO" id="GO:0030288">
    <property type="term" value="C:outer membrane-bounded periplasmic space"/>
    <property type="evidence" value="ECO:0007669"/>
    <property type="project" value="UniProtKB-ARBA"/>
</dbReference>
<keyword evidence="3" id="KW-0813">Transport</keyword>
<feature type="domain" description="Solute-binding protein family 5" evidence="7">
    <location>
        <begin position="86"/>
        <end position="471"/>
    </location>
</feature>
<accession>A0A1Y4QX47</accession>
<gene>
    <name evidence="8" type="ORF">B5E88_08415</name>
</gene>
<dbReference type="FunFam" id="3.90.76.10:FF:000001">
    <property type="entry name" value="Oligopeptide ABC transporter substrate-binding protein"/>
    <property type="match status" value="1"/>
</dbReference>
<dbReference type="PANTHER" id="PTHR30290:SF10">
    <property type="entry name" value="PERIPLASMIC OLIGOPEPTIDE-BINDING PROTEIN-RELATED"/>
    <property type="match status" value="1"/>
</dbReference>
<dbReference type="PROSITE" id="PS01040">
    <property type="entry name" value="SBP_BACTERIAL_5"/>
    <property type="match status" value="1"/>
</dbReference>
<dbReference type="FunFam" id="3.10.105.10:FF:000001">
    <property type="entry name" value="Oligopeptide ABC transporter, oligopeptide-binding protein"/>
    <property type="match status" value="1"/>
</dbReference>
<dbReference type="InterPro" id="IPR030678">
    <property type="entry name" value="Peptide/Ni-bd"/>
</dbReference>
<reference evidence="9" key="1">
    <citation type="submission" date="2017-04" db="EMBL/GenBank/DDBJ databases">
        <title>Function of individual gut microbiota members based on whole genome sequencing of pure cultures obtained from chicken caecum.</title>
        <authorList>
            <person name="Medvecky M."/>
            <person name="Cejkova D."/>
            <person name="Polansky O."/>
            <person name="Karasova D."/>
            <person name="Kubasova T."/>
            <person name="Cizek A."/>
            <person name="Rychlik I."/>
        </authorList>
    </citation>
    <scope>NUCLEOTIDE SEQUENCE [LARGE SCALE GENOMIC DNA]</scope>
    <source>
        <strain evidence="9">An144</strain>
    </source>
</reference>
<dbReference type="Proteomes" id="UP000196074">
    <property type="component" value="Unassembled WGS sequence"/>
</dbReference>
<dbReference type="Gene3D" id="3.40.190.10">
    <property type="entry name" value="Periplasmic binding protein-like II"/>
    <property type="match status" value="1"/>
</dbReference>
<dbReference type="GO" id="GO:0015833">
    <property type="term" value="P:peptide transport"/>
    <property type="evidence" value="ECO:0007669"/>
    <property type="project" value="UniProtKB-KW"/>
</dbReference>
<protein>
    <submittedName>
        <fullName evidence="8">Peptide ABC transporter substrate-binding protein</fullName>
    </submittedName>
</protein>
<dbReference type="RefSeq" id="WP_047242750.1">
    <property type="nucleotide sequence ID" value="NZ_CP010060.1"/>
</dbReference>
<dbReference type="PIRSF" id="PIRSF002741">
    <property type="entry name" value="MppA"/>
    <property type="match status" value="1"/>
</dbReference>
<evidence type="ECO:0000256" key="6">
    <source>
        <dbReference type="SAM" id="SignalP"/>
    </source>
</evidence>
<keyword evidence="4 6" id="KW-0732">Signal</keyword>
<dbReference type="InterPro" id="IPR023765">
    <property type="entry name" value="SBP_5_CS"/>
</dbReference>
<dbReference type="PROSITE" id="PS51257">
    <property type="entry name" value="PROKAR_LIPOPROTEIN"/>
    <property type="match status" value="1"/>
</dbReference>
<keyword evidence="5" id="KW-0571">Peptide transport</keyword>
<comment type="similarity">
    <text evidence="2">Belongs to the bacterial solute-binding protein 5 family.</text>
</comment>
<feature type="chain" id="PRO_5039166537" evidence="6">
    <location>
        <begin position="19"/>
        <end position="555"/>
    </location>
</feature>
<name>A0A1Y4QX47_9ENTE</name>